<proteinExistence type="predicted"/>
<name>A0A8S4RSZ9_9NEOP</name>
<reference evidence="1" key="1">
    <citation type="submission" date="2022-03" db="EMBL/GenBank/DDBJ databases">
        <authorList>
            <person name="Lindestad O."/>
        </authorList>
    </citation>
    <scope>NUCLEOTIDE SEQUENCE</scope>
</reference>
<keyword evidence="2" id="KW-1185">Reference proteome</keyword>
<evidence type="ECO:0000313" key="2">
    <source>
        <dbReference type="Proteomes" id="UP000838756"/>
    </source>
</evidence>
<organism evidence="1 2">
    <name type="scientific">Pararge aegeria aegeria</name>
    <dbReference type="NCBI Taxonomy" id="348720"/>
    <lineage>
        <taxon>Eukaryota</taxon>
        <taxon>Metazoa</taxon>
        <taxon>Ecdysozoa</taxon>
        <taxon>Arthropoda</taxon>
        <taxon>Hexapoda</taxon>
        <taxon>Insecta</taxon>
        <taxon>Pterygota</taxon>
        <taxon>Neoptera</taxon>
        <taxon>Endopterygota</taxon>
        <taxon>Lepidoptera</taxon>
        <taxon>Glossata</taxon>
        <taxon>Ditrysia</taxon>
        <taxon>Papilionoidea</taxon>
        <taxon>Nymphalidae</taxon>
        <taxon>Satyrinae</taxon>
        <taxon>Satyrini</taxon>
        <taxon>Parargina</taxon>
        <taxon>Pararge</taxon>
    </lineage>
</organism>
<dbReference type="AlphaFoldDB" id="A0A8S4RSZ9"/>
<accession>A0A8S4RSZ9</accession>
<sequence length="121" mass="14256">MPKQPAVRAPEAPEEPPLNTRRFKDYCLLYPTLDPTTKRKLLKIQLWWNASDTLLTAKSGEDFRRKPYDLMMPNAVQFISAATTTLQQEFTTKKKRILDEQHLKSSQLRRREYWTGFTGRL</sequence>
<protein>
    <submittedName>
        <fullName evidence="1">Jg1799 protein</fullName>
    </submittedName>
</protein>
<dbReference type="Proteomes" id="UP000838756">
    <property type="component" value="Unassembled WGS sequence"/>
</dbReference>
<evidence type="ECO:0000313" key="1">
    <source>
        <dbReference type="EMBL" id="CAH2240242.1"/>
    </source>
</evidence>
<dbReference type="EMBL" id="CAKXAJ010025483">
    <property type="protein sequence ID" value="CAH2240242.1"/>
    <property type="molecule type" value="Genomic_DNA"/>
</dbReference>
<comment type="caution">
    <text evidence="1">The sequence shown here is derived from an EMBL/GenBank/DDBJ whole genome shotgun (WGS) entry which is preliminary data.</text>
</comment>
<gene>
    <name evidence="1" type="primary">jg1799</name>
    <name evidence="1" type="ORF">PAEG_LOCUS16842</name>
</gene>